<keyword evidence="2" id="KW-0732">Signal</keyword>
<evidence type="ECO:0000256" key="1">
    <source>
        <dbReference type="SAM" id="MobiDB-lite"/>
    </source>
</evidence>
<feature type="chain" id="PRO_5046726515" evidence="2">
    <location>
        <begin position="22"/>
        <end position="597"/>
    </location>
</feature>
<organism evidence="3 4">
    <name type="scientific">Vanessa tameamea</name>
    <name type="common">Kamehameha butterfly</name>
    <dbReference type="NCBI Taxonomy" id="334116"/>
    <lineage>
        <taxon>Eukaryota</taxon>
        <taxon>Metazoa</taxon>
        <taxon>Ecdysozoa</taxon>
        <taxon>Arthropoda</taxon>
        <taxon>Hexapoda</taxon>
        <taxon>Insecta</taxon>
        <taxon>Pterygota</taxon>
        <taxon>Neoptera</taxon>
        <taxon>Endopterygota</taxon>
        <taxon>Lepidoptera</taxon>
        <taxon>Glossata</taxon>
        <taxon>Ditrysia</taxon>
        <taxon>Papilionoidea</taxon>
        <taxon>Nymphalidae</taxon>
        <taxon>Nymphalinae</taxon>
        <taxon>Vanessa</taxon>
    </lineage>
</organism>
<dbReference type="Proteomes" id="UP001652626">
    <property type="component" value="Chromosome 8"/>
</dbReference>
<dbReference type="RefSeq" id="XP_064071680.1">
    <property type="nucleotide sequence ID" value="XM_064215610.1"/>
</dbReference>
<feature type="region of interest" description="Disordered" evidence="1">
    <location>
        <begin position="107"/>
        <end position="215"/>
    </location>
</feature>
<feature type="signal peptide" evidence="2">
    <location>
        <begin position="1"/>
        <end position="21"/>
    </location>
</feature>
<feature type="compositionally biased region" description="Low complexity" evidence="1">
    <location>
        <begin position="140"/>
        <end position="150"/>
    </location>
</feature>
<evidence type="ECO:0000313" key="4">
    <source>
        <dbReference type="RefSeq" id="XP_064071680.1"/>
    </source>
</evidence>
<keyword evidence="3" id="KW-1185">Reference proteome</keyword>
<dbReference type="GeneID" id="113399836"/>
<sequence length="597" mass="63527">MANRLLLCLVLVCVLTDYSICGRFSSRSRSSGGSRSGSSWSWGGRSSSASKPSSSSSRHSYPTSGSSSLSGSGSNSHKYPYSSGSSSLSGSGLGSHNYPSSFSGLSGLSGSSSGGKPAFSGSGSANRYPPSPGLSGSGSGSSRYPPSSGLSGSGSGSNKYPSSPGLSGSGSGRNNYPPSHGLSGVRIPGSQANPTNVATHHRPISSSSDYSGSFIQKSKHRYPSANMNPPHSSVYTNTHGGIGSGYGYNSHNYYNSYASSPQHIYITEYRNSDSRYSDILTGLALYNLGRSHNQFNHHYYNDDYYTRRYYSTGSSHPSNERPIDEAYCTLRIKENNKLEVLKIPCEIVSTFTEGSKKLSPGTETRTVCVSNHTVINNTQLPTVTTTSTTKPLSYVSTTLSPNNITTIPALPANKSTHEKDLGIIPLNATNVPVQVEISNPSTIVAPTSITESTPASNISTISTNSTTTLTTLNNTISTSQQDIISSSTAKPLNAVNNTTLPNPVTSNITMINSTKCTTTTDPLTVKGPPLNPTNMECEVEIVTKTNRLRTKVDCNILTQYSKMPEPPKKESLILPSRNKLKSWLANPPWWMSIFIAL</sequence>
<gene>
    <name evidence="4" type="primary">LOC113399836</name>
</gene>
<name>A0ABM4AK62_VANTA</name>
<evidence type="ECO:0000256" key="2">
    <source>
        <dbReference type="SAM" id="SignalP"/>
    </source>
</evidence>
<proteinExistence type="predicted"/>
<reference evidence="4" key="1">
    <citation type="submission" date="2025-08" db="UniProtKB">
        <authorList>
            <consortium name="RefSeq"/>
        </authorList>
    </citation>
    <scope>IDENTIFICATION</scope>
    <source>
        <tissue evidence="4">Whole body</tissue>
    </source>
</reference>
<protein>
    <submittedName>
        <fullName evidence="4">Mucin-1-like</fullName>
    </submittedName>
</protein>
<feature type="compositionally biased region" description="Low complexity" evidence="1">
    <location>
        <begin position="26"/>
        <end position="90"/>
    </location>
</feature>
<accession>A0ABM4AK62</accession>
<feature type="region of interest" description="Disordered" evidence="1">
    <location>
        <begin position="26"/>
        <end position="93"/>
    </location>
</feature>
<evidence type="ECO:0000313" key="3">
    <source>
        <dbReference type="Proteomes" id="UP001652626"/>
    </source>
</evidence>